<sequence length="44" mass="5169">DISEEDVDLRGMELPLTPKIIVSKIYVIQWILLRMFETSPLHKT</sequence>
<dbReference type="EMBL" id="HACA01023374">
    <property type="protein sequence ID" value="CDW40735.1"/>
    <property type="molecule type" value="Transcribed_RNA"/>
</dbReference>
<accession>A0A0K2URP0</accession>
<dbReference type="AlphaFoldDB" id="A0A0K2URP0"/>
<feature type="non-terminal residue" evidence="1">
    <location>
        <position position="1"/>
    </location>
</feature>
<organism evidence="1">
    <name type="scientific">Lepeophtheirus salmonis</name>
    <name type="common">Salmon louse</name>
    <name type="synonym">Caligus salmonis</name>
    <dbReference type="NCBI Taxonomy" id="72036"/>
    <lineage>
        <taxon>Eukaryota</taxon>
        <taxon>Metazoa</taxon>
        <taxon>Ecdysozoa</taxon>
        <taxon>Arthropoda</taxon>
        <taxon>Crustacea</taxon>
        <taxon>Multicrustacea</taxon>
        <taxon>Hexanauplia</taxon>
        <taxon>Copepoda</taxon>
        <taxon>Siphonostomatoida</taxon>
        <taxon>Caligidae</taxon>
        <taxon>Lepeophtheirus</taxon>
    </lineage>
</organism>
<evidence type="ECO:0000313" key="1">
    <source>
        <dbReference type="EMBL" id="CDW40735.1"/>
    </source>
</evidence>
<reference evidence="1" key="1">
    <citation type="submission" date="2014-05" db="EMBL/GenBank/DDBJ databases">
        <authorList>
            <person name="Chronopoulou M."/>
        </authorList>
    </citation>
    <scope>NUCLEOTIDE SEQUENCE</scope>
    <source>
        <tissue evidence="1">Whole organism</tissue>
    </source>
</reference>
<proteinExistence type="predicted"/>
<name>A0A0K2URP0_LEPSM</name>
<protein>
    <submittedName>
        <fullName evidence="1">Uncharacterized protein</fullName>
    </submittedName>
</protein>